<organism evidence="1 2">
    <name type="scientific">Sporomusa termitida</name>
    <dbReference type="NCBI Taxonomy" id="2377"/>
    <lineage>
        <taxon>Bacteria</taxon>
        <taxon>Bacillati</taxon>
        <taxon>Bacillota</taxon>
        <taxon>Negativicutes</taxon>
        <taxon>Selenomonadales</taxon>
        <taxon>Sporomusaceae</taxon>
        <taxon>Sporomusa</taxon>
    </lineage>
</organism>
<dbReference type="OrthoDB" id="1809893at2"/>
<evidence type="ECO:0000313" key="1">
    <source>
        <dbReference type="EMBL" id="QDR82895.1"/>
    </source>
</evidence>
<dbReference type="Proteomes" id="UP000320776">
    <property type="component" value="Chromosome"/>
</dbReference>
<dbReference type="KEGG" id="sted:SPTER_43390"/>
<evidence type="ECO:0000313" key="2">
    <source>
        <dbReference type="Proteomes" id="UP000320776"/>
    </source>
</evidence>
<name>A0A517DZV7_9FIRM</name>
<accession>A0A517DZV7</accession>
<proteinExistence type="predicted"/>
<dbReference type="Pfam" id="PF10704">
    <property type="entry name" value="DUF2508"/>
    <property type="match status" value="1"/>
</dbReference>
<reference evidence="1 2" key="1">
    <citation type="submission" date="2019-02" db="EMBL/GenBank/DDBJ databases">
        <title>Closed genome of Sporomusa termitida DSM 4440.</title>
        <authorList>
            <person name="Poehlein A."/>
            <person name="Daniel R."/>
        </authorList>
    </citation>
    <scope>NUCLEOTIDE SEQUENCE [LARGE SCALE GENOMIC DNA]</scope>
    <source>
        <strain evidence="1 2">DSM 4440</strain>
    </source>
</reference>
<dbReference type="RefSeq" id="WP_144352231.1">
    <property type="nucleotide sequence ID" value="NZ_CP036259.1"/>
</dbReference>
<gene>
    <name evidence="1" type="ORF">SPTER_43390</name>
</gene>
<keyword evidence="2" id="KW-1185">Reference proteome</keyword>
<sequence>MKTVLMNIINGFIPQNVTIVPRIPPLAQQIEQARQEWLSAQNYYNNVSDVDLVDHATFLIHAAEKKYTYLLKRARYEGVRYAPFN</sequence>
<protein>
    <submittedName>
        <fullName evidence="1">Uncharacterized protein</fullName>
    </submittedName>
</protein>
<dbReference type="InterPro" id="IPR019644">
    <property type="entry name" value="DUF2508"/>
</dbReference>
<dbReference type="AlphaFoldDB" id="A0A517DZV7"/>
<dbReference type="EMBL" id="CP036259">
    <property type="protein sequence ID" value="QDR82895.1"/>
    <property type="molecule type" value="Genomic_DNA"/>
</dbReference>